<dbReference type="GO" id="GO:0070402">
    <property type="term" value="F:NADPH binding"/>
    <property type="evidence" value="ECO:0007669"/>
    <property type="project" value="TreeGrafter"/>
</dbReference>
<dbReference type="SUPFAM" id="SSF51735">
    <property type="entry name" value="NAD(P)-binding Rossmann-fold domains"/>
    <property type="match status" value="1"/>
</dbReference>
<dbReference type="InterPro" id="IPR011032">
    <property type="entry name" value="GroES-like_sf"/>
</dbReference>
<dbReference type="PANTHER" id="PTHR48106">
    <property type="entry name" value="QUINONE OXIDOREDUCTASE PIG3-RELATED"/>
    <property type="match status" value="1"/>
</dbReference>
<evidence type="ECO:0000313" key="4">
    <source>
        <dbReference type="EMBL" id="MBB5932150.1"/>
    </source>
</evidence>
<dbReference type="AlphaFoldDB" id="A0A7W9Q222"/>
<dbReference type="GO" id="GO:0035925">
    <property type="term" value="F:mRNA 3'-UTR AU-rich region binding"/>
    <property type="evidence" value="ECO:0007669"/>
    <property type="project" value="TreeGrafter"/>
</dbReference>
<evidence type="ECO:0000313" key="5">
    <source>
        <dbReference type="Proteomes" id="UP000585836"/>
    </source>
</evidence>
<accession>A0A7W9Q222</accession>
<protein>
    <submittedName>
        <fullName evidence="4">NADPH2:quinone reductase</fullName>
        <ecNumber evidence="4">1.6.5.5</ecNumber>
    </submittedName>
</protein>
<dbReference type="GO" id="GO:0003960">
    <property type="term" value="F:quinone reductase (NADPH) activity"/>
    <property type="evidence" value="ECO:0007669"/>
    <property type="project" value="UniProtKB-EC"/>
</dbReference>
<reference evidence="4 5" key="1">
    <citation type="submission" date="2020-08" db="EMBL/GenBank/DDBJ databases">
        <title>Genomic Encyclopedia of Type Strains, Phase III (KMG-III): the genomes of soil and plant-associated and newly described type strains.</title>
        <authorList>
            <person name="Whitman W."/>
        </authorList>
    </citation>
    <scope>NUCLEOTIDE SEQUENCE [LARGE SCALE GENOMIC DNA]</scope>
    <source>
        <strain evidence="4 5">CECT 3313</strain>
    </source>
</reference>
<dbReference type="InterPro" id="IPR002364">
    <property type="entry name" value="Quin_OxRdtase/zeta-crystal_CS"/>
</dbReference>
<dbReference type="SUPFAM" id="SSF50129">
    <property type="entry name" value="GroES-like"/>
    <property type="match status" value="1"/>
</dbReference>
<dbReference type="InterPro" id="IPR036291">
    <property type="entry name" value="NAD(P)-bd_dom_sf"/>
</dbReference>
<keyword evidence="5" id="KW-1185">Reference proteome</keyword>
<dbReference type="GO" id="GO:0008270">
    <property type="term" value="F:zinc ion binding"/>
    <property type="evidence" value="ECO:0007669"/>
    <property type="project" value="InterPro"/>
</dbReference>
<dbReference type="CDD" id="cd05286">
    <property type="entry name" value="QOR2"/>
    <property type="match status" value="1"/>
</dbReference>
<proteinExistence type="predicted"/>
<gene>
    <name evidence="4" type="ORF">FHS34_007659</name>
</gene>
<sequence length="332" mass="35048">MADSPRTTDVRAMVVQAHGGPDTLTAHDVHLKAPGPGQVLVRLAAAGVNFVDIYMRRGLKPGPLPFTPGLEGAGVVEAVGPGVSNVQPGDRVAYAQQIGAYAEATLVPADSLIPLPDDVPFEQGAAFPLQGMTAHYLIHEFRKPSEGDVVLVHAAAGGVGLFLVQWARHLGARVIGTVSTQEKAQAVREAGAHDVILYTEQDFAEETLRLTDGHGADLIIDGVAATTFAGNLKAAALRGHIVIFGAASGPAEPISPNVLMERSLSLSGGDLWHFMETRKEMLHRAGAVMEGIEHGWLTPRISRVLPLADAAEAHRLLENRKTIGKILLATGD</sequence>
<dbReference type="GO" id="GO:0005829">
    <property type="term" value="C:cytosol"/>
    <property type="evidence" value="ECO:0007669"/>
    <property type="project" value="TreeGrafter"/>
</dbReference>
<organism evidence="4 5">
    <name type="scientific">Streptomyces echinatus</name>
    <dbReference type="NCBI Taxonomy" id="67293"/>
    <lineage>
        <taxon>Bacteria</taxon>
        <taxon>Bacillati</taxon>
        <taxon>Actinomycetota</taxon>
        <taxon>Actinomycetes</taxon>
        <taxon>Kitasatosporales</taxon>
        <taxon>Streptomycetaceae</taxon>
        <taxon>Streptomyces</taxon>
    </lineage>
</organism>
<dbReference type="SMART" id="SM00829">
    <property type="entry name" value="PKS_ER"/>
    <property type="match status" value="1"/>
</dbReference>
<feature type="domain" description="Enoyl reductase (ER)" evidence="3">
    <location>
        <begin position="19"/>
        <end position="328"/>
    </location>
</feature>
<evidence type="ECO:0000256" key="1">
    <source>
        <dbReference type="ARBA" id="ARBA00022857"/>
    </source>
</evidence>
<dbReference type="EC" id="1.6.5.5" evidence="4"/>
<dbReference type="InterPro" id="IPR020843">
    <property type="entry name" value="ER"/>
</dbReference>
<dbReference type="Gene3D" id="3.40.50.720">
    <property type="entry name" value="NAD(P)-binding Rossmann-like Domain"/>
    <property type="match status" value="1"/>
</dbReference>
<dbReference type="Proteomes" id="UP000585836">
    <property type="component" value="Unassembled WGS sequence"/>
</dbReference>
<dbReference type="EMBL" id="JACHJK010000022">
    <property type="protein sequence ID" value="MBB5932150.1"/>
    <property type="molecule type" value="Genomic_DNA"/>
</dbReference>
<dbReference type="Pfam" id="PF08240">
    <property type="entry name" value="ADH_N"/>
    <property type="match status" value="1"/>
</dbReference>
<dbReference type="RefSeq" id="WP_221509988.1">
    <property type="nucleotide sequence ID" value="NZ_BAAAWF010000091.1"/>
</dbReference>
<evidence type="ECO:0000259" key="3">
    <source>
        <dbReference type="SMART" id="SM00829"/>
    </source>
</evidence>
<evidence type="ECO:0000256" key="2">
    <source>
        <dbReference type="ARBA" id="ARBA00023002"/>
    </source>
</evidence>
<dbReference type="InterPro" id="IPR013149">
    <property type="entry name" value="ADH-like_C"/>
</dbReference>
<dbReference type="PANTHER" id="PTHR48106:SF13">
    <property type="entry name" value="QUINONE OXIDOREDUCTASE-RELATED"/>
    <property type="match status" value="1"/>
</dbReference>
<dbReference type="Pfam" id="PF00107">
    <property type="entry name" value="ADH_zinc_N"/>
    <property type="match status" value="1"/>
</dbReference>
<keyword evidence="1" id="KW-0521">NADP</keyword>
<comment type="caution">
    <text evidence="4">The sequence shown here is derived from an EMBL/GenBank/DDBJ whole genome shotgun (WGS) entry which is preliminary data.</text>
</comment>
<dbReference type="InterPro" id="IPR013154">
    <property type="entry name" value="ADH-like_N"/>
</dbReference>
<dbReference type="InterPro" id="IPR047618">
    <property type="entry name" value="QOR-like"/>
</dbReference>
<dbReference type="Gene3D" id="3.90.180.10">
    <property type="entry name" value="Medium-chain alcohol dehydrogenases, catalytic domain"/>
    <property type="match status" value="1"/>
</dbReference>
<name>A0A7W9Q222_9ACTN</name>
<keyword evidence="2 4" id="KW-0560">Oxidoreductase</keyword>
<dbReference type="PROSITE" id="PS01162">
    <property type="entry name" value="QOR_ZETA_CRYSTAL"/>
    <property type="match status" value="1"/>
</dbReference>